<protein>
    <submittedName>
        <fullName evidence="1">Uncharacterized protein</fullName>
    </submittedName>
</protein>
<evidence type="ECO:0000313" key="2">
    <source>
        <dbReference type="Proteomes" id="UP000477911"/>
    </source>
</evidence>
<name>A0A6L7FX47_9RHOB</name>
<gene>
    <name evidence="1" type="ORF">GR170_00695</name>
</gene>
<organism evidence="1 2">
    <name type="scientific">Pseudooceanicola albus</name>
    <dbReference type="NCBI Taxonomy" id="2692189"/>
    <lineage>
        <taxon>Bacteria</taxon>
        <taxon>Pseudomonadati</taxon>
        <taxon>Pseudomonadota</taxon>
        <taxon>Alphaproteobacteria</taxon>
        <taxon>Rhodobacterales</taxon>
        <taxon>Paracoccaceae</taxon>
        <taxon>Pseudooceanicola</taxon>
    </lineage>
</organism>
<dbReference type="EMBL" id="WUMU01000001">
    <property type="protein sequence ID" value="MXN16335.1"/>
    <property type="molecule type" value="Genomic_DNA"/>
</dbReference>
<comment type="caution">
    <text evidence="1">The sequence shown here is derived from an EMBL/GenBank/DDBJ whole genome shotgun (WGS) entry which is preliminary data.</text>
</comment>
<dbReference type="Gene3D" id="3.10.620.30">
    <property type="match status" value="1"/>
</dbReference>
<keyword evidence="2" id="KW-1185">Reference proteome</keyword>
<evidence type="ECO:0000313" key="1">
    <source>
        <dbReference type="EMBL" id="MXN16335.1"/>
    </source>
</evidence>
<sequence>MAVDAVQQALNGRFTYRADKGEYWQILGGSGPVYGDCEDYSLTLIWLWEGQSLWRFWWALITLKYVLWYCLAPNGEGHCVTWVRGRGWTDNIQRKIVTDLPEGYRLKLPMLAPLVLLKFLYRRLIGRPGTA</sequence>
<dbReference type="AlphaFoldDB" id="A0A6L7FX47"/>
<dbReference type="RefSeq" id="WP_160890879.1">
    <property type="nucleotide sequence ID" value="NZ_WUMU01000001.1"/>
</dbReference>
<proteinExistence type="predicted"/>
<accession>A0A6L7FX47</accession>
<dbReference type="Proteomes" id="UP000477911">
    <property type="component" value="Unassembled WGS sequence"/>
</dbReference>
<reference evidence="1 2" key="1">
    <citation type="submission" date="2019-12" db="EMBL/GenBank/DDBJ databases">
        <authorList>
            <person name="Li M."/>
        </authorList>
    </citation>
    <scope>NUCLEOTIDE SEQUENCE [LARGE SCALE GENOMIC DNA]</scope>
    <source>
        <strain evidence="1 2">GBMRC 2024</strain>
    </source>
</reference>